<dbReference type="Pfam" id="PF04783">
    <property type="entry name" value="DUF630"/>
    <property type="match status" value="1"/>
</dbReference>
<dbReference type="PANTHER" id="PTHR21450:SF35">
    <property type="entry name" value="TRANSCRIPTION FACTOR, PUTATIVE (DUF630 AND DUF632)-RELATED"/>
    <property type="match status" value="1"/>
</dbReference>
<evidence type="ECO:0000259" key="3">
    <source>
        <dbReference type="Pfam" id="PF04783"/>
    </source>
</evidence>
<dbReference type="InterPro" id="IPR006868">
    <property type="entry name" value="DUF630"/>
</dbReference>
<feature type="region of interest" description="Disordered" evidence="1">
    <location>
        <begin position="72"/>
        <end position="94"/>
    </location>
</feature>
<keyword evidence="5" id="KW-1185">Reference proteome</keyword>
<protein>
    <recommendedName>
        <fullName evidence="6">DUF632 domain-containing protein</fullName>
    </recommendedName>
</protein>
<dbReference type="EMBL" id="NKXS01009709">
    <property type="protein sequence ID" value="PIM97438.1"/>
    <property type="molecule type" value="Genomic_DNA"/>
</dbReference>
<name>A0A2G9FWL0_9LAMI</name>
<dbReference type="PANTHER" id="PTHR21450">
    <property type="entry name" value="PROTEIN ALTERED PHOSPHATE STARVATION RESPONSE 1"/>
    <property type="match status" value="1"/>
</dbReference>
<evidence type="ECO:0000256" key="1">
    <source>
        <dbReference type="SAM" id="MobiDB-lite"/>
    </source>
</evidence>
<dbReference type="AlphaFoldDB" id="A0A2G9FWL0"/>
<organism evidence="4 5">
    <name type="scientific">Handroanthus impetiginosus</name>
    <dbReference type="NCBI Taxonomy" id="429701"/>
    <lineage>
        <taxon>Eukaryota</taxon>
        <taxon>Viridiplantae</taxon>
        <taxon>Streptophyta</taxon>
        <taxon>Embryophyta</taxon>
        <taxon>Tracheophyta</taxon>
        <taxon>Spermatophyta</taxon>
        <taxon>Magnoliopsida</taxon>
        <taxon>eudicotyledons</taxon>
        <taxon>Gunneridae</taxon>
        <taxon>Pentapetalae</taxon>
        <taxon>asterids</taxon>
        <taxon>lamiids</taxon>
        <taxon>Lamiales</taxon>
        <taxon>Bignoniaceae</taxon>
        <taxon>Crescentiina</taxon>
        <taxon>Tabebuia alliance</taxon>
        <taxon>Handroanthus</taxon>
    </lineage>
</organism>
<evidence type="ECO:0000313" key="4">
    <source>
        <dbReference type="EMBL" id="PIM97438.1"/>
    </source>
</evidence>
<feature type="domain" description="DUF632" evidence="2">
    <location>
        <begin position="258"/>
        <end position="590"/>
    </location>
</feature>
<dbReference type="Pfam" id="PF04782">
    <property type="entry name" value="DUF632"/>
    <property type="match status" value="1"/>
</dbReference>
<dbReference type="InterPro" id="IPR006867">
    <property type="entry name" value="DUF632"/>
</dbReference>
<evidence type="ECO:0000259" key="2">
    <source>
        <dbReference type="Pfam" id="PF04782"/>
    </source>
</evidence>
<feature type="domain" description="DUF630" evidence="3">
    <location>
        <begin position="1"/>
        <end position="59"/>
    </location>
</feature>
<feature type="compositionally biased region" description="Polar residues" evidence="1">
    <location>
        <begin position="78"/>
        <end position="91"/>
    </location>
</feature>
<dbReference type="Proteomes" id="UP000231279">
    <property type="component" value="Unassembled WGS sequence"/>
</dbReference>
<reference evidence="5" key="1">
    <citation type="journal article" date="2018" name="Gigascience">
        <title>Genome assembly of the Pink Ipe (Handroanthus impetiginosus, Bignoniaceae), a highly valued, ecologically keystone Neotropical timber forest tree.</title>
        <authorList>
            <person name="Silva-Junior O.B."/>
            <person name="Grattapaglia D."/>
            <person name="Novaes E."/>
            <person name="Collevatti R.G."/>
        </authorList>
    </citation>
    <scope>NUCLEOTIDE SEQUENCE [LARGE SCALE GENOMIC DNA]</scope>
    <source>
        <strain evidence="5">cv. UFG-1</strain>
    </source>
</reference>
<proteinExistence type="predicted"/>
<evidence type="ECO:0008006" key="6">
    <source>
        <dbReference type="Google" id="ProtNLM"/>
    </source>
</evidence>
<gene>
    <name evidence="4" type="ORF">CDL12_30092</name>
</gene>
<accession>A0A2G9FWL0</accession>
<evidence type="ECO:0000313" key="5">
    <source>
        <dbReference type="Proteomes" id="UP000231279"/>
    </source>
</evidence>
<sequence>MGIINSKSERNNALNICRGRKRFIKQTIHSRNALAAAHVSYVQSLRSIGIALRRFAEAEVCVENSPSASAIELDKTPSHSSYPSLLTSRSGDVSDLSSINNSLLLSSNAIVSRMRSSGASALTITVSPPPMNVDVEEGEFSMPPPPPPPPELRSSWDYFDPHEESFRLMGQNGMNVGSDDARMYGSFGKNDDVLGGLHERTVINEHGELVLNNGKVKVSGKEVNGSNWSKNASFVEKDACKEREDAPEIISHIAKDFVSSIKDIDNSFVRASESGKEVSRMLESSKIRSGYAEAKGTPRASTYLALFGASCFQGGAADVSDDQNVTKVITWKRTTSTRSSSYKNHTRDESDKNVSDFIDEFCMISGSHSSTLDRLYAWERKLYDEVKASKSIQKEYDRKSGQLRYQFAKDLSPQTIDKTRAVLRDLYSRIRVALHAVDSVSKRIEKMRDEELLPQLLELIQGLTKMWKTMFECHHSQYITISLSYHAKGPAISFHGETQRQITTLLDELEYFGLSFANLINSYTSFVESLNSWLQICILPPCERHKGRRAFSPRRHLAPQIFVLCRDWSAGIKLLPSDEVSYAIKCLIWELRRIGRTQQDKLLRKEPESNEDRRSSNIRCVQDSLMRVFDKLSKFSEASVKTCEDVLMKCDAARNAYESYRVQPRTFCT</sequence>
<dbReference type="OrthoDB" id="1871118at2759"/>
<comment type="caution">
    <text evidence="4">The sequence shown here is derived from an EMBL/GenBank/DDBJ whole genome shotgun (WGS) entry which is preliminary data.</text>
</comment>
<dbReference type="STRING" id="429701.A0A2G9FWL0"/>